<reference evidence="1" key="1">
    <citation type="submission" date="2025-08" db="UniProtKB">
        <authorList>
            <consortium name="Ensembl"/>
        </authorList>
    </citation>
    <scope>IDENTIFICATION</scope>
</reference>
<dbReference type="STRING" id="109280.ENSHCOP00000021661"/>
<keyword evidence="2" id="KW-1185">Reference proteome</keyword>
<dbReference type="Ensembl" id="ENSHCOT00000003029.1">
    <property type="protein sequence ID" value="ENSHCOP00000021661.1"/>
    <property type="gene ID" value="ENSHCOG00000008673.1"/>
</dbReference>
<evidence type="ECO:0000313" key="1">
    <source>
        <dbReference type="Ensembl" id="ENSHCOP00000021661.1"/>
    </source>
</evidence>
<protein>
    <submittedName>
        <fullName evidence="1">Uncharacterized protein</fullName>
    </submittedName>
</protein>
<dbReference type="PANTHER" id="PTHR10623">
    <property type="entry name" value="MICROTUBULE-ASSOCIATED PROTEIN RP/EB FAMILY MEMBER"/>
    <property type="match status" value="1"/>
</dbReference>
<dbReference type="Gene3D" id="1.10.418.10">
    <property type="entry name" value="Calponin-like domain"/>
    <property type="match status" value="1"/>
</dbReference>
<dbReference type="GO" id="GO:0008017">
    <property type="term" value="F:microtubule binding"/>
    <property type="evidence" value="ECO:0007669"/>
    <property type="project" value="InterPro"/>
</dbReference>
<dbReference type="Proteomes" id="UP000264820">
    <property type="component" value="Unplaced"/>
</dbReference>
<organism evidence="1 2">
    <name type="scientific">Hippocampus comes</name>
    <name type="common">Tiger tail seahorse</name>
    <dbReference type="NCBI Taxonomy" id="109280"/>
    <lineage>
        <taxon>Eukaryota</taxon>
        <taxon>Metazoa</taxon>
        <taxon>Chordata</taxon>
        <taxon>Craniata</taxon>
        <taxon>Vertebrata</taxon>
        <taxon>Euteleostomi</taxon>
        <taxon>Actinopterygii</taxon>
        <taxon>Neopterygii</taxon>
        <taxon>Teleostei</taxon>
        <taxon>Neoteleostei</taxon>
        <taxon>Acanthomorphata</taxon>
        <taxon>Syngnathiaria</taxon>
        <taxon>Syngnathiformes</taxon>
        <taxon>Syngnathoidei</taxon>
        <taxon>Syngnathidae</taxon>
        <taxon>Hippocampus</taxon>
    </lineage>
</organism>
<dbReference type="InterPro" id="IPR027328">
    <property type="entry name" value="MAPRE"/>
</dbReference>
<reference evidence="1" key="2">
    <citation type="submission" date="2025-09" db="UniProtKB">
        <authorList>
            <consortium name="Ensembl"/>
        </authorList>
    </citation>
    <scope>IDENTIFICATION</scope>
</reference>
<proteinExistence type="predicted"/>
<accession>A0A3Q3DVJ4</accession>
<sequence length="86" mass="9857">MQQPIIYSGMCPAANHTRRTRPAWKSSACHCQIMDCVIPGSIDMSKVKFDAQAEYDCKHNFSLLQEAFTKNHITRVRHLFVSIKMS</sequence>
<name>A0A3Q3DVJ4_HIPCM</name>
<evidence type="ECO:0000313" key="2">
    <source>
        <dbReference type="Proteomes" id="UP000264820"/>
    </source>
</evidence>
<dbReference type="AlphaFoldDB" id="A0A3Q3DVJ4"/>
<dbReference type="SUPFAM" id="SSF47576">
    <property type="entry name" value="Calponin-homology domain, CH-domain"/>
    <property type="match status" value="1"/>
</dbReference>
<dbReference type="InterPro" id="IPR036872">
    <property type="entry name" value="CH_dom_sf"/>
</dbReference>